<comment type="similarity">
    <text evidence="2 11">Belongs to the G-protein coupled receptor T2R family.</text>
</comment>
<keyword evidence="4" id="KW-0716">Sensory transduction</keyword>
<evidence type="ECO:0000256" key="11">
    <source>
        <dbReference type="RuleBase" id="RU004423"/>
    </source>
</evidence>
<keyword evidence="9 14" id="KW-0675">Receptor</keyword>
<evidence type="ECO:0000313" key="14">
    <source>
        <dbReference type="RefSeq" id="XP_041432246.1"/>
    </source>
</evidence>
<keyword evidence="5 12" id="KW-0812">Transmembrane</keyword>
<dbReference type="InterPro" id="IPR007960">
    <property type="entry name" value="TAS2R"/>
</dbReference>
<organism evidence="13 14">
    <name type="scientific">Xenopus laevis</name>
    <name type="common">African clawed frog</name>
    <dbReference type="NCBI Taxonomy" id="8355"/>
    <lineage>
        <taxon>Eukaryota</taxon>
        <taxon>Metazoa</taxon>
        <taxon>Chordata</taxon>
        <taxon>Craniata</taxon>
        <taxon>Vertebrata</taxon>
        <taxon>Euteleostomi</taxon>
        <taxon>Amphibia</taxon>
        <taxon>Batrachia</taxon>
        <taxon>Anura</taxon>
        <taxon>Pipoidea</taxon>
        <taxon>Pipidae</taxon>
        <taxon>Xenopodinae</taxon>
        <taxon>Xenopus</taxon>
        <taxon>Xenopus</taxon>
    </lineage>
</organism>
<proteinExistence type="inferred from homology"/>
<dbReference type="Pfam" id="PF05296">
    <property type="entry name" value="TAS2R"/>
    <property type="match status" value="2"/>
</dbReference>
<comment type="subcellular location">
    <subcellularLocation>
        <location evidence="1">Membrane</location>
        <topology evidence="1">Multi-pass membrane protein</topology>
    </subcellularLocation>
</comment>
<feature type="transmembrane region" description="Helical" evidence="12">
    <location>
        <begin position="139"/>
        <end position="163"/>
    </location>
</feature>
<dbReference type="PANTHER" id="PTHR11394">
    <property type="entry name" value="TASTE RECEPTOR TYPE 2"/>
    <property type="match status" value="1"/>
</dbReference>
<evidence type="ECO:0000256" key="2">
    <source>
        <dbReference type="ARBA" id="ARBA00007376"/>
    </source>
</evidence>
<keyword evidence="7" id="KW-0297">G-protein coupled receptor</keyword>
<reference evidence="14" key="1">
    <citation type="submission" date="2025-08" db="UniProtKB">
        <authorList>
            <consortium name="RefSeq"/>
        </authorList>
    </citation>
    <scope>IDENTIFICATION</scope>
    <source>
        <strain evidence="14">J_2021</strain>
        <tissue evidence="14">Erythrocytes</tissue>
    </source>
</reference>
<evidence type="ECO:0000256" key="12">
    <source>
        <dbReference type="SAM" id="Phobius"/>
    </source>
</evidence>
<evidence type="ECO:0000256" key="9">
    <source>
        <dbReference type="ARBA" id="ARBA00023170"/>
    </source>
</evidence>
<dbReference type="RefSeq" id="XP_041432246.1">
    <property type="nucleotide sequence ID" value="XM_041576312.1"/>
</dbReference>
<evidence type="ECO:0000256" key="4">
    <source>
        <dbReference type="ARBA" id="ARBA00022606"/>
    </source>
</evidence>
<evidence type="ECO:0000256" key="7">
    <source>
        <dbReference type="ARBA" id="ARBA00023040"/>
    </source>
</evidence>
<keyword evidence="3" id="KW-0919">Taste</keyword>
<gene>
    <name evidence="14" type="primary">LOC108701933</name>
</gene>
<name>A0A8J1LT61_XENLA</name>
<keyword evidence="10" id="KW-0807">Transducer</keyword>
<evidence type="ECO:0000313" key="13">
    <source>
        <dbReference type="Proteomes" id="UP000186698"/>
    </source>
</evidence>
<keyword evidence="13" id="KW-1185">Reference proteome</keyword>
<dbReference type="PANTHER" id="PTHR11394:SF147">
    <property type="entry name" value="TASTE RECEPTOR TYPE 2"/>
    <property type="match status" value="1"/>
</dbReference>
<evidence type="ECO:0000256" key="1">
    <source>
        <dbReference type="ARBA" id="ARBA00004141"/>
    </source>
</evidence>
<accession>A0A8J1LT61</accession>
<dbReference type="KEGG" id="xla:108701933"/>
<dbReference type="GO" id="GO:0004930">
    <property type="term" value="F:G protein-coupled receptor activity"/>
    <property type="evidence" value="ECO:0007669"/>
    <property type="project" value="UniProtKB-KW"/>
</dbReference>
<dbReference type="GeneID" id="108701933"/>
<protein>
    <submittedName>
        <fullName evidence="14">Taste receptor type 2 member 124</fullName>
    </submittedName>
</protein>
<evidence type="ECO:0000256" key="8">
    <source>
        <dbReference type="ARBA" id="ARBA00023136"/>
    </source>
</evidence>
<dbReference type="Proteomes" id="UP000186698">
    <property type="component" value="Chromosome 9_10L"/>
</dbReference>
<dbReference type="AlphaFoldDB" id="A0A8J1LT61"/>
<keyword evidence="8 12" id="KW-0472">Membrane</keyword>
<dbReference type="GO" id="GO:0033038">
    <property type="term" value="F:bitter taste receptor activity"/>
    <property type="evidence" value="ECO:0007669"/>
    <property type="project" value="InterPro"/>
</dbReference>
<evidence type="ECO:0000256" key="5">
    <source>
        <dbReference type="ARBA" id="ARBA00022692"/>
    </source>
</evidence>
<evidence type="ECO:0000256" key="3">
    <source>
        <dbReference type="ARBA" id="ARBA00022480"/>
    </source>
</evidence>
<feature type="transmembrane region" description="Helical" evidence="12">
    <location>
        <begin position="95"/>
        <end position="114"/>
    </location>
</feature>
<evidence type="ECO:0000256" key="10">
    <source>
        <dbReference type="ARBA" id="ARBA00023224"/>
    </source>
</evidence>
<feature type="transmembrane region" description="Helical" evidence="12">
    <location>
        <begin position="30"/>
        <end position="53"/>
    </location>
</feature>
<sequence>MDRMDCDWNNCSTYKPVEFMNIPVQEARTASVLFIAISFVGIITNMFIVSVNFHSWIKEQSMNPSDFIIVFYNHGIHKFISLECKLRRHFPMINCYIPFLIIVVTTSLNIASLYKHIRCMQKNMGEFGGPNLKIHQRTVLTMTLLLIFYLLSYGLLLGSNFFLKIELLMRVYSMARCLFSPIQSIILIMGNSRLKQTCVNILNSCRKMFRERGNTPTICSLTKYK</sequence>
<evidence type="ECO:0000256" key="6">
    <source>
        <dbReference type="ARBA" id="ARBA00022989"/>
    </source>
</evidence>
<dbReference type="GO" id="GO:0016020">
    <property type="term" value="C:membrane"/>
    <property type="evidence" value="ECO:0007669"/>
    <property type="project" value="UniProtKB-SubCell"/>
</dbReference>
<keyword evidence="6 12" id="KW-1133">Transmembrane helix</keyword>